<feature type="region of interest" description="Disordered" evidence="1">
    <location>
        <begin position="1"/>
        <end position="40"/>
    </location>
</feature>
<dbReference type="STRING" id="590652.BST39_27835"/>
<keyword evidence="3" id="KW-1185">Reference proteome</keyword>
<dbReference type="EMBL" id="MVIE01000076">
    <property type="protein sequence ID" value="ORB32983.1"/>
    <property type="molecule type" value="Genomic_DNA"/>
</dbReference>
<accession>A0A1X0I262</accession>
<dbReference type="Proteomes" id="UP000192513">
    <property type="component" value="Unassembled WGS sequence"/>
</dbReference>
<dbReference type="AlphaFoldDB" id="A0A1X0I262"/>
<evidence type="ECO:0000256" key="1">
    <source>
        <dbReference type="SAM" id="MobiDB-lite"/>
    </source>
</evidence>
<comment type="caution">
    <text evidence="2">The sequence shown here is derived from an EMBL/GenBank/DDBJ whole genome shotgun (WGS) entry which is preliminary data.</text>
</comment>
<feature type="compositionally biased region" description="Low complexity" evidence="1">
    <location>
        <begin position="9"/>
        <end position="18"/>
    </location>
</feature>
<proteinExistence type="predicted"/>
<evidence type="ECO:0000313" key="3">
    <source>
        <dbReference type="Proteomes" id="UP000192513"/>
    </source>
</evidence>
<protein>
    <submittedName>
        <fullName evidence="2">Uncharacterized protein</fullName>
    </submittedName>
</protein>
<sequence>MAERRAHVQSQQQLQPSQQHRRPVPSPPRDLRPGLWVSSSAPGFCSCMRSGIAAERQTP</sequence>
<evidence type="ECO:0000313" key="2">
    <source>
        <dbReference type="EMBL" id="ORB32983.1"/>
    </source>
</evidence>
<organism evidence="2 3">
    <name type="scientific">Mycobacterium paraseoulense</name>
    <dbReference type="NCBI Taxonomy" id="590652"/>
    <lineage>
        <taxon>Bacteria</taxon>
        <taxon>Bacillati</taxon>
        <taxon>Actinomycetota</taxon>
        <taxon>Actinomycetes</taxon>
        <taxon>Mycobacteriales</taxon>
        <taxon>Mycobacteriaceae</taxon>
        <taxon>Mycobacterium</taxon>
    </lineage>
</organism>
<name>A0A1X0I262_9MYCO</name>
<gene>
    <name evidence="2" type="ORF">BST39_27835</name>
</gene>
<reference evidence="2 3" key="1">
    <citation type="submission" date="2017-02" db="EMBL/GenBank/DDBJ databases">
        <title>The new phylogeny of genus Mycobacterium.</title>
        <authorList>
            <person name="Tortoli E."/>
            <person name="Trovato A."/>
            <person name="Cirillo D.M."/>
        </authorList>
    </citation>
    <scope>NUCLEOTIDE SEQUENCE [LARGE SCALE GENOMIC DNA]</scope>
    <source>
        <strain evidence="2 3">DSM 45000</strain>
    </source>
</reference>